<protein>
    <recommendedName>
        <fullName evidence="3">Nephrocystin 3-like N-terminal domain-containing protein</fullName>
    </recommendedName>
</protein>
<organism evidence="4 5">
    <name type="scientific">Staphylotrichum tortipilum</name>
    <dbReference type="NCBI Taxonomy" id="2831512"/>
    <lineage>
        <taxon>Eukaryota</taxon>
        <taxon>Fungi</taxon>
        <taxon>Dikarya</taxon>
        <taxon>Ascomycota</taxon>
        <taxon>Pezizomycotina</taxon>
        <taxon>Sordariomycetes</taxon>
        <taxon>Sordariomycetidae</taxon>
        <taxon>Sordariales</taxon>
        <taxon>Chaetomiaceae</taxon>
        <taxon>Staphylotrichum</taxon>
    </lineage>
</organism>
<dbReference type="PANTHER" id="PTHR10039:SF5">
    <property type="entry name" value="NACHT DOMAIN-CONTAINING PROTEIN"/>
    <property type="match status" value="1"/>
</dbReference>
<evidence type="ECO:0000313" key="4">
    <source>
        <dbReference type="EMBL" id="KAK3897567.1"/>
    </source>
</evidence>
<evidence type="ECO:0000313" key="5">
    <source>
        <dbReference type="Proteomes" id="UP001303889"/>
    </source>
</evidence>
<evidence type="ECO:0000256" key="2">
    <source>
        <dbReference type="SAM" id="MobiDB-lite"/>
    </source>
</evidence>
<sequence length="698" mass="77378">MEPLSALGVAAAGVQFIDFTTKLLSNTVETYRSASGTTEKITSLENITTELNTLTARVQEKAAQLPQSPAPESPNGLFLDACRQCQDISKQLATVLQPLAVKRPSKFQRKSVASALAVALRGAMSEKKIQDLSTQLQMIQQRMQLAALVSLWEKAQTDGTSITDVFQQQLGTIDNTATESVADLRHLTAPSNNSPVPGTSYNQMVEVMWSTAWSPTVAAKTDTAFAVVAQARIRQSLGYDSIRHREEAIPEAFAATFEWLFNPEPGQEAVDGAEKGPGQHTKQPDHPVPWSSFTSWLKSDTREIYWITGKPGSGKSTLMKFLASYYRLKEHLATWAGSTPVIIASFYSWNAGADLQRSFEGLLRSLLLQCLQQKPDLTAQVCPRRWACLQVLGIETDGGLPGWSLPELMEVFKSLVSLAGEAFRVLLLIDGLDEFATDHTKLVEFITGLSHNYAVKICTSSRPWNVFCDGFQRSPSLRVQELTKGDILCYVKGHFEPMPAYVELQSLEPKGATALVNEIASRADGVFLWVSIVVSNITAQLSDGASLTELYTSVNELPRDIERLFDAIRGQIKPEHVAQSARYFLLLLEFSRSPYSEVPEPLTFLLTSEVEDSQVYSRIYRELKNQAAVTPASLSFMRRLMQSRTMGMIEIVGRRGMCFLHRTVADWATRRENMEAFMRDASAANAPFNPNLEIVKAK</sequence>
<comment type="caution">
    <text evidence="4">The sequence shown here is derived from an EMBL/GenBank/DDBJ whole genome shotgun (WGS) entry which is preliminary data.</text>
</comment>
<keyword evidence="1" id="KW-0677">Repeat</keyword>
<dbReference type="Gene3D" id="3.40.50.300">
    <property type="entry name" value="P-loop containing nucleotide triphosphate hydrolases"/>
    <property type="match status" value="1"/>
</dbReference>
<reference evidence="4" key="1">
    <citation type="journal article" date="2023" name="Mol. Phylogenet. Evol.">
        <title>Genome-scale phylogeny and comparative genomics of the fungal order Sordariales.</title>
        <authorList>
            <person name="Hensen N."/>
            <person name="Bonometti L."/>
            <person name="Westerberg I."/>
            <person name="Brannstrom I.O."/>
            <person name="Guillou S."/>
            <person name="Cros-Aarteil S."/>
            <person name="Calhoun S."/>
            <person name="Haridas S."/>
            <person name="Kuo A."/>
            <person name="Mondo S."/>
            <person name="Pangilinan J."/>
            <person name="Riley R."/>
            <person name="LaButti K."/>
            <person name="Andreopoulos B."/>
            <person name="Lipzen A."/>
            <person name="Chen C."/>
            <person name="Yan M."/>
            <person name="Daum C."/>
            <person name="Ng V."/>
            <person name="Clum A."/>
            <person name="Steindorff A."/>
            <person name="Ohm R.A."/>
            <person name="Martin F."/>
            <person name="Silar P."/>
            <person name="Natvig D.O."/>
            <person name="Lalanne C."/>
            <person name="Gautier V."/>
            <person name="Ament-Velasquez S.L."/>
            <person name="Kruys A."/>
            <person name="Hutchinson M.I."/>
            <person name="Powell A.J."/>
            <person name="Barry K."/>
            <person name="Miller A.N."/>
            <person name="Grigoriev I.V."/>
            <person name="Debuchy R."/>
            <person name="Gladieux P."/>
            <person name="Hiltunen Thoren M."/>
            <person name="Johannesson H."/>
        </authorList>
    </citation>
    <scope>NUCLEOTIDE SEQUENCE</scope>
    <source>
        <strain evidence="4">CBS 103.79</strain>
    </source>
</reference>
<dbReference type="Proteomes" id="UP001303889">
    <property type="component" value="Unassembled WGS sequence"/>
</dbReference>
<dbReference type="InterPro" id="IPR027417">
    <property type="entry name" value="P-loop_NTPase"/>
</dbReference>
<feature type="region of interest" description="Disordered" evidence="2">
    <location>
        <begin position="266"/>
        <end position="288"/>
    </location>
</feature>
<keyword evidence="5" id="KW-1185">Reference proteome</keyword>
<reference evidence="4" key="2">
    <citation type="submission" date="2023-05" db="EMBL/GenBank/DDBJ databases">
        <authorList>
            <consortium name="Lawrence Berkeley National Laboratory"/>
            <person name="Steindorff A."/>
            <person name="Hensen N."/>
            <person name="Bonometti L."/>
            <person name="Westerberg I."/>
            <person name="Brannstrom I.O."/>
            <person name="Guillou S."/>
            <person name="Cros-Aarteil S."/>
            <person name="Calhoun S."/>
            <person name="Haridas S."/>
            <person name="Kuo A."/>
            <person name="Mondo S."/>
            <person name="Pangilinan J."/>
            <person name="Riley R."/>
            <person name="Labutti K."/>
            <person name="Andreopoulos B."/>
            <person name="Lipzen A."/>
            <person name="Chen C."/>
            <person name="Yanf M."/>
            <person name="Daum C."/>
            <person name="Ng V."/>
            <person name="Clum A."/>
            <person name="Ohm R."/>
            <person name="Martin F."/>
            <person name="Silar P."/>
            <person name="Natvig D."/>
            <person name="Lalanne C."/>
            <person name="Gautier V."/>
            <person name="Ament-Velasquez S.L."/>
            <person name="Kruys A."/>
            <person name="Hutchinson M.I."/>
            <person name="Powell A.J."/>
            <person name="Barry K."/>
            <person name="Miller A.N."/>
            <person name="Grigoriev I.V."/>
            <person name="Debuchy R."/>
            <person name="Gladieux P."/>
            <person name="Thoren M.H."/>
            <person name="Johannesson H."/>
        </authorList>
    </citation>
    <scope>NUCLEOTIDE SEQUENCE</scope>
    <source>
        <strain evidence="4">CBS 103.79</strain>
    </source>
</reference>
<dbReference type="Pfam" id="PF24883">
    <property type="entry name" value="NPHP3_N"/>
    <property type="match status" value="1"/>
</dbReference>
<feature type="non-terminal residue" evidence="4">
    <location>
        <position position="698"/>
    </location>
</feature>
<proteinExistence type="predicted"/>
<dbReference type="PANTHER" id="PTHR10039">
    <property type="entry name" value="AMELOGENIN"/>
    <property type="match status" value="1"/>
</dbReference>
<feature type="domain" description="Nephrocystin 3-like N-terminal" evidence="3">
    <location>
        <begin position="292"/>
        <end position="462"/>
    </location>
</feature>
<dbReference type="AlphaFoldDB" id="A0AAN6MBZ1"/>
<dbReference type="InterPro" id="IPR056884">
    <property type="entry name" value="NPHP3-like_N"/>
</dbReference>
<name>A0AAN6MBZ1_9PEZI</name>
<dbReference type="SUPFAM" id="SSF52540">
    <property type="entry name" value="P-loop containing nucleoside triphosphate hydrolases"/>
    <property type="match status" value="1"/>
</dbReference>
<evidence type="ECO:0000256" key="1">
    <source>
        <dbReference type="ARBA" id="ARBA00022737"/>
    </source>
</evidence>
<accession>A0AAN6MBZ1</accession>
<gene>
    <name evidence="4" type="ORF">C8A05DRAFT_38875</name>
</gene>
<evidence type="ECO:0000259" key="3">
    <source>
        <dbReference type="Pfam" id="PF24883"/>
    </source>
</evidence>
<dbReference type="EMBL" id="MU856128">
    <property type="protein sequence ID" value="KAK3897567.1"/>
    <property type="molecule type" value="Genomic_DNA"/>
</dbReference>